<gene>
    <name evidence="1" type="ORF">SCAR479_01738</name>
</gene>
<comment type="caution">
    <text evidence="1">The sequence shown here is derived from an EMBL/GenBank/DDBJ whole genome shotgun (WGS) entry which is preliminary data.</text>
</comment>
<protein>
    <submittedName>
        <fullName evidence="1">Uncharacterized protein</fullName>
    </submittedName>
</protein>
<accession>A0ABR2Y6A9</accession>
<keyword evidence="2" id="KW-1185">Reference proteome</keyword>
<evidence type="ECO:0000313" key="2">
    <source>
        <dbReference type="Proteomes" id="UP001465668"/>
    </source>
</evidence>
<organism evidence="1 2">
    <name type="scientific">Seiridium cardinale</name>
    <dbReference type="NCBI Taxonomy" id="138064"/>
    <lineage>
        <taxon>Eukaryota</taxon>
        <taxon>Fungi</taxon>
        <taxon>Dikarya</taxon>
        <taxon>Ascomycota</taxon>
        <taxon>Pezizomycotina</taxon>
        <taxon>Sordariomycetes</taxon>
        <taxon>Xylariomycetidae</taxon>
        <taxon>Amphisphaeriales</taxon>
        <taxon>Sporocadaceae</taxon>
        <taxon>Seiridium</taxon>
    </lineage>
</organism>
<reference evidence="1 2" key="1">
    <citation type="submission" date="2024-02" db="EMBL/GenBank/DDBJ databases">
        <title>First draft genome assembly of two strains of Seiridium cardinale.</title>
        <authorList>
            <person name="Emiliani G."/>
            <person name="Scali E."/>
        </authorList>
    </citation>
    <scope>NUCLEOTIDE SEQUENCE [LARGE SCALE GENOMIC DNA]</scope>
    <source>
        <strain evidence="1 2">BM-138-000479</strain>
    </source>
</reference>
<sequence>MTPPQRAEVNTIVNMVSMIDPDNTIIYPPSLPLDEFIGLINAAQGLQHEKECDGPKRVRVVVVNWDQDKCPEEKHHIDSWIAALEDVFDRIFHYEVTRHICKLDDEQAQNILIERLQRYITALGKDDLVVFYYSGRSTLGPRSVLLEGVSQHGTGRVDFSTVITDCFDQAEIDIIMFMDCCYGPMAPIGQSKYRRELIAAAPFGVKPVRGARSFTAALLFNLQLSVALSLHSVPASLLYSWLTKSCFWLEPSGEPRLDTLPLRVEQAESCERPVIVLPQFHLGEVSAAGLDAVYGAGCHVYMDASITTERRILDWDRVVRKTNLYGKVHIERALEIPDGYSLRIIIPVTLWYNVRSHPALRYGTIAGKNAKRPDLYTIKGAERYTACRQLGSEDSDSSGGAPL</sequence>
<dbReference type="Proteomes" id="UP001465668">
    <property type="component" value="Unassembled WGS sequence"/>
</dbReference>
<name>A0ABR2Y6A9_9PEZI</name>
<dbReference type="EMBL" id="JARVKM010000003">
    <property type="protein sequence ID" value="KAK9781867.1"/>
    <property type="molecule type" value="Genomic_DNA"/>
</dbReference>
<proteinExistence type="predicted"/>
<evidence type="ECO:0000313" key="1">
    <source>
        <dbReference type="EMBL" id="KAK9781867.1"/>
    </source>
</evidence>